<keyword evidence="14" id="KW-1185">Reference proteome</keyword>
<keyword evidence="2 13" id="KW-0489">Methyltransferase</keyword>
<evidence type="ECO:0000259" key="11">
    <source>
        <dbReference type="Pfam" id="PF01555"/>
    </source>
</evidence>
<dbReference type="GO" id="GO:0009307">
    <property type="term" value="P:DNA restriction-modification system"/>
    <property type="evidence" value="ECO:0007669"/>
    <property type="project" value="UniProtKB-KW"/>
</dbReference>
<gene>
    <name evidence="13" type="ORF">DVR09_16535</name>
</gene>
<evidence type="ECO:0000256" key="4">
    <source>
        <dbReference type="ARBA" id="ARBA00022691"/>
    </source>
</evidence>
<keyword evidence="6" id="KW-0238">DNA-binding</keyword>
<evidence type="ECO:0000256" key="9">
    <source>
        <dbReference type="RuleBase" id="RU362026"/>
    </source>
</evidence>
<organism evidence="13 14">
    <name type="scientific">Erythrobacter aureus</name>
    <dbReference type="NCBI Taxonomy" id="2182384"/>
    <lineage>
        <taxon>Bacteria</taxon>
        <taxon>Pseudomonadati</taxon>
        <taxon>Pseudomonadota</taxon>
        <taxon>Alphaproteobacteria</taxon>
        <taxon>Sphingomonadales</taxon>
        <taxon>Erythrobacteraceae</taxon>
        <taxon>Erythrobacter/Porphyrobacter group</taxon>
        <taxon>Erythrobacter</taxon>
    </lineage>
</organism>
<evidence type="ECO:0000256" key="7">
    <source>
        <dbReference type="ARBA" id="ARBA00047942"/>
    </source>
</evidence>
<keyword evidence="3" id="KW-0808">Transferase</keyword>
<dbReference type="SUPFAM" id="SSF53335">
    <property type="entry name" value="S-adenosyl-L-methionine-dependent methyltransferases"/>
    <property type="match status" value="1"/>
</dbReference>
<dbReference type="Pfam" id="PF14338">
    <property type="entry name" value="Mrr_N"/>
    <property type="match status" value="1"/>
</dbReference>
<dbReference type="PRINTS" id="PR00508">
    <property type="entry name" value="S21N4MTFRASE"/>
</dbReference>
<evidence type="ECO:0000256" key="6">
    <source>
        <dbReference type="ARBA" id="ARBA00023125"/>
    </source>
</evidence>
<evidence type="ECO:0000256" key="5">
    <source>
        <dbReference type="ARBA" id="ARBA00022747"/>
    </source>
</evidence>
<dbReference type="InterPro" id="IPR025745">
    <property type="entry name" value="Mrr-like_N_dom"/>
</dbReference>
<feature type="domain" description="DNA methylase N-4/N-6" evidence="11">
    <location>
        <begin position="134"/>
        <end position="389"/>
    </location>
</feature>
<dbReference type="REBASE" id="265504">
    <property type="entry name" value="M.EspYH07ORF16535P"/>
</dbReference>
<dbReference type="PROSITE" id="PS00093">
    <property type="entry name" value="N4_MTASE"/>
    <property type="match status" value="1"/>
</dbReference>
<feature type="region of interest" description="Disordered" evidence="10">
    <location>
        <begin position="279"/>
        <end position="301"/>
    </location>
</feature>
<protein>
    <recommendedName>
        <fullName evidence="9">Methyltransferase</fullName>
        <ecNumber evidence="9">2.1.1.-</ecNumber>
    </recommendedName>
</protein>
<keyword evidence="13" id="KW-0614">Plasmid</keyword>
<reference evidence="13 14" key="1">
    <citation type="submission" date="2018-07" db="EMBL/GenBank/DDBJ databases">
        <title>Genome sequence of Erythrobacter strain YH-07, an antagonistic bacterium isolated from Yellow Sea.</title>
        <authorList>
            <person name="Tang T."/>
            <person name="Liu Q."/>
            <person name="Sun X."/>
        </authorList>
    </citation>
    <scope>NUCLEOTIDE SEQUENCE [LARGE SCALE GENOMIC DNA]</scope>
    <source>
        <strain evidence="13 14">YH-07</strain>
        <plasmid evidence="13 14">unnamed</plasmid>
    </source>
</reference>
<dbReference type="GO" id="GO:0003677">
    <property type="term" value="F:DNA binding"/>
    <property type="evidence" value="ECO:0007669"/>
    <property type="project" value="UniProtKB-KW"/>
</dbReference>
<dbReference type="Gene3D" id="3.40.50.150">
    <property type="entry name" value="Vaccinia Virus protein VP39"/>
    <property type="match status" value="1"/>
</dbReference>
<dbReference type="EMBL" id="CP031358">
    <property type="protein sequence ID" value="AXK44060.1"/>
    <property type="molecule type" value="Genomic_DNA"/>
</dbReference>
<proteinExistence type="inferred from homology"/>
<dbReference type="GO" id="GO:0032259">
    <property type="term" value="P:methylation"/>
    <property type="evidence" value="ECO:0007669"/>
    <property type="project" value="UniProtKB-KW"/>
</dbReference>
<evidence type="ECO:0000256" key="2">
    <source>
        <dbReference type="ARBA" id="ARBA00022603"/>
    </source>
</evidence>
<accession>A0A345YJF8</accession>
<evidence type="ECO:0000256" key="10">
    <source>
        <dbReference type="SAM" id="MobiDB-lite"/>
    </source>
</evidence>
<evidence type="ECO:0000256" key="1">
    <source>
        <dbReference type="ARBA" id="ARBA00010203"/>
    </source>
</evidence>
<dbReference type="Proteomes" id="UP000254508">
    <property type="component" value="Plasmid unnamed"/>
</dbReference>
<evidence type="ECO:0000259" key="12">
    <source>
        <dbReference type="Pfam" id="PF14338"/>
    </source>
</evidence>
<evidence type="ECO:0000256" key="3">
    <source>
        <dbReference type="ARBA" id="ARBA00022679"/>
    </source>
</evidence>
<dbReference type="GO" id="GO:0009007">
    <property type="term" value="F:site-specific DNA-methyltransferase (adenine-specific) activity"/>
    <property type="evidence" value="ECO:0007669"/>
    <property type="project" value="UniProtKB-EC"/>
</dbReference>
<dbReference type="InterPro" id="IPR017985">
    <property type="entry name" value="MeTrfase_CN4_CS"/>
</dbReference>
<dbReference type="EC" id="2.1.1.-" evidence="9"/>
<dbReference type="AlphaFoldDB" id="A0A345YJF8"/>
<comment type="catalytic activity">
    <reaction evidence="8">
        <text>a 2'-deoxycytidine in DNA + S-adenosyl-L-methionine = an N(4)-methyl-2'-deoxycytidine in DNA + S-adenosyl-L-homocysteine + H(+)</text>
        <dbReference type="Rhea" id="RHEA:16857"/>
        <dbReference type="Rhea" id="RHEA-COMP:11369"/>
        <dbReference type="Rhea" id="RHEA-COMP:13674"/>
        <dbReference type="ChEBI" id="CHEBI:15378"/>
        <dbReference type="ChEBI" id="CHEBI:57856"/>
        <dbReference type="ChEBI" id="CHEBI:59789"/>
        <dbReference type="ChEBI" id="CHEBI:85452"/>
        <dbReference type="ChEBI" id="CHEBI:137933"/>
        <dbReference type="EC" id="2.1.1.113"/>
    </reaction>
</comment>
<dbReference type="RefSeq" id="WP_115418373.1">
    <property type="nucleotide sequence ID" value="NZ_CP031358.1"/>
</dbReference>
<geneLocation type="plasmid" evidence="13 14">
    <name>unnamed</name>
</geneLocation>
<dbReference type="GO" id="GO:0015667">
    <property type="term" value="F:site-specific DNA-methyltransferase (cytosine-N4-specific) activity"/>
    <property type="evidence" value="ECO:0007669"/>
    <property type="project" value="UniProtKB-EC"/>
</dbReference>
<dbReference type="Pfam" id="PF01555">
    <property type="entry name" value="N6_N4_Mtase"/>
    <property type="match status" value="1"/>
</dbReference>
<keyword evidence="5" id="KW-0680">Restriction system</keyword>
<dbReference type="GO" id="GO:0008170">
    <property type="term" value="F:N-methyltransferase activity"/>
    <property type="evidence" value="ECO:0007669"/>
    <property type="project" value="InterPro"/>
</dbReference>
<dbReference type="InterPro" id="IPR029063">
    <property type="entry name" value="SAM-dependent_MTases_sf"/>
</dbReference>
<comment type="catalytic activity">
    <reaction evidence="7">
        <text>a 2'-deoxyadenosine in DNA + S-adenosyl-L-methionine = an N(6)-methyl-2'-deoxyadenosine in DNA + S-adenosyl-L-homocysteine + H(+)</text>
        <dbReference type="Rhea" id="RHEA:15197"/>
        <dbReference type="Rhea" id="RHEA-COMP:12418"/>
        <dbReference type="Rhea" id="RHEA-COMP:12419"/>
        <dbReference type="ChEBI" id="CHEBI:15378"/>
        <dbReference type="ChEBI" id="CHEBI:57856"/>
        <dbReference type="ChEBI" id="CHEBI:59789"/>
        <dbReference type="ChEBI" id="CHEBI:90615"/>
        <dbReference type="ChEBI" id="CHEBI:90616"/>
        <dbReference type="EC" id="2.1.1.72"/>
    </reaction>
</comment>
<dbReference type="InterPro" id="IPR001091">
    <property type="entry name" value="RM_Methyltransferase"/>
</dbReference>
<evidence type="ECO:0000313" key="13">
    <source>
        <dbReference type="EMBL" id="AXK44060.1"/>
    </source>
</evidence>
<sequence>MSDSLPTNLPTQRQLVLPILDAVDKAGGEATTAEIRNAVADQLGLDETQRNQRGTIGGQDHNLLAHRIRWGQQHSKLAGLIERDGRAWRLTDTGSKHLTSAFPGRPVTVFFTPNGCALWGMAEDAASVIDPGTVRLLLTSPPYPLKTKKEYGNKVGQEYIDWLCSIIERLMPVMESNGSLVLNLGDTWLKNSPTVSMYQERTIIALQDRLGLHLCQRLLWHNPSALPVPSNYVGVERIRLKQAVECLWWLSPEDRPYADNRAILEPYSDRMKKLIEKGGAVRSKKPSGHATREGSFAADNGGSIAPNIFRIPNSGDQQYTRACRDAGLPPHPARMPIPLASKMIEFLSQPGEVVFDPFGGSGSTARAAEDLGRHWITTEAAREYVEGAKLRFSEELAR</sequence>
<keyword evidence="4" id="KW-0949">S-adenosyl-L-methionine</keyword>
<name>A0A345YJF8_9SPHN</name>
<feature type="domain" description="Restriction system protein Mrr-like N-terminal" evidence="12">
    <location>
        <begin position="14"/>
        <end position="98"/>
    </location>
</feature>
<dbReference type="InterPro" id="IPR002941">
    <property type="entry name" value="DNA_methylase_N4/N6"/>
</dbReference>
<dbReference type="OrthoDB" id="9773571at2"/>
<evidence type="ECO:0000313" key="14">
    <source>
        <dbReference type="Proteomes" id="UP000254508"/>
    </source>
</evidence>
<evidence type="ECO:0000256" key="8">
    <source>
        <dbReference type="ARBA" id="ARBA00049120"/>
    </source>
</evidence>
<dbReference type="KEGG" id="err:DVR09_16535"/>
<comment type="similarity">
    <text evidence="1">Belongs to the N(4)/N(6)-methyltransferase family. N(4) subfamily.</text>
</comment>